<sequence length="195" mass="20705">MLVHQGEGLGTPTVPHHTPSPEVQQSSPTAPSSPTLPPATTATIPTSLALSTTADEPASPLGDDSQGEAFPTVSGLKAEQDRENIIKTSTLPRDSPPRVTSLVADEGSMQHKLQELTDLCTRLQRQQDEMASKINAQDLEISTLKARIKLLEDKDGGGAEPSGEDATIKARSLETGEEAGIEKSTERDSNDTEEL</sequence>
<feature type="compositionally biased region" description="Basic and acidic residues" evidence="1">
    <location>
        <begin position="166"/>
        <end position="195"/>
    </location>
</feature>
<dbReference type="AlphaFoldDB" id="A0A699R5I2"/>
<accession>A0A699R5I2</accession>
<feature type="region of interest" description="Disordered" evidence="1">
    <location>
        <begin position="1"/>
        <end position="80"/>
    </location>
</feature>
<organism evidence="2">
    <name type="scientific">Tanacetum cinerariifolium</name>
    <name type="common">Dalmatian daisy</name>
    <name type="synonym">Chrysanthemum cinerariifolium</name>
    <dbReference type="NCBI Taxonomy" id="118510"/>
    <lineage>
        <taxon>Eukaryota</taxon>
        <taxon>Viridiplantae</taxon>
        <taxon>Streptophyta</taxon>
        <taxon>Embryophyta</taxon>
        <taxon>Tracheophyta</taxon>
        <taxon>Spermatophyta</taxon>
        <taxon>Magnoliopsida</taxon>
        <taxon>eudicotyledons</taxon>
        <taxon>Gunneridae</taxon>
        <taxon>Pentapetalae</taxon>
        <taxon>asterids</taxon>
        <taxon>campanulids</taxon>
        <taxon>Asterales</taxon>
        <taxon>Asteraceae</taxon>
        <taxon>Asteroideae</taxon>
        <taxon>Anthemideae</taxon>
        <taxon>Anthemidinae</taxon>
        <taxon>Tanacetum</taxon>
    </lineage>
</organism>
<protein>
    <submittedName>
        <fullName evidence="2">Uncharacterized protein</fullName>
    </submittedName>
</protein>
<evidence type="ECO:0000256" key="1">
    <source>
        <dbReference type="SAM" id="MobiDB-lite"/>
    </source>
</evidence>
<feature type="non-terminal residue" evidence="2">
    <location>
        <position position="195"/>
    </location>
</feature>
<name>A0A699R5I2_TANCI</name>
<comment type="caution">
    <text evidence="2">The sequence shown here is derived from an EMBL/GenBank/DDBJ whole genome shotgun (WGS) entry which is preliminary data.</text>
</comment>
<dbReference type="EMBL" id="BKCJ011085751">
    <property type="protein sequence ID" value="GFC82689.1"/>
    <property type="molecule type" value="Genomic_DNA"/>
</dbReference>
<reference evidence="2" key="1">
    <citation type="journal article" date="2019" name="Sci. Rep.">
        <title>Draft genome of Tanacetum cinerariifolium, the natural source of mosquito coil.</title>
        <authorList>
            <person name="Yamashiro T."/>
            <person name="Shiraishi A."/>
            <person name="Satake H."/>
            <person name="Nakayama K."/>
        </authorList>
    </citation>
    <scope>NUCLEOTIDE SEQUENCE</scope>
</reference>
<proteinExistence type="predicted"/>
<gene>
    <name evidence="2" type="ORF">Tci_854659</name>
</gene>
<feature type="compositionally biased region" description="Low complexity" evidence="1">
    <location>
        <begin position="26"/>
        <end position="54"/>
    </location>
</feature>
<feature type="region of interest" description="Disordered" evidence="1">
    <location>
        <begin position="152"/>
        <end position="195"/>
    </location>
</feature>
<evidence type="ECO:0000313" key="2">
    <source>
        <dbReference type="EMBL" id="GFC82689.1"/>
    </source>
</evidence>